<keyword evidence="2" id="KW-0560">Oxidoreductase</keyword>
<accession>A0A7W7VQN3</accession>
<dbReference type="Proteomes" id="UP000552644">
    <property type="component" value="Unassembled WGS sequence"/>
</dbReference>
<dbReference type="GO" id="GO:0016491">
    <property type="term" value="F:oxidoreductase activity"/>
    <property type="evidence" value="ECO:0007669"/>
    <property type="project" value="UniProtKB-KW"/>
</dbReference>
<dbReference type="AlphaFoldDB" id="A0A7W7VQN3"/>
<dbReference type="InterPro" id="IPR002347">
    <property type="entry name" value="SDR_fam"/>
</dbReference>
<dbReference type="EMBL" id="JACHJP010000009">
    <property type="protein sequence ID" value="MBB4919201.1"/>
    <property type="molecule type" value="Genomic_DNA"/>
</dbReference>
<dbReference type="PRINTS" id="PR00081">
    <property type="entry name" value="GDHRDH"/>
</dbReference>
<gene>
    <name evidence="3" type="ORF">FHS44_006343</name>
</gene>
<dbReference type="CDD" id="cd05233">
    <property type="entry name" value="SDR_c"/>
    <property type="match status" value="1"/>
</dbReference>
<reference evidence="3 4" key="1">
    <citation type="submission" date="2020-08" db="EMBL/GenBank/DDBJ databases">
        <title>Genomic Encyclopedia of Type Strains, Phase III (KMG-III): the genomes of soil and plant-associated and newly described type strains.</title>
        <authorList>
            <person name="Whitman W."/>
        </authorList>
    </citation>
    <scope>NUCLEOTIDE SEQUENCE [LARGE SCALE GENOMIC DNA]</scope>
    <source>
        <strain evidence="3 4">CECT 8840</strain>
    </source>
</reference>
<proteinExistence type="inferred from homology"/>
<keyword evidence="4" id="KW-1185">Reference proteome</keyword>
<comment type="caution">
    <text evidence="3">The sequence shown here is derived from an EMBL/GenBank/DDBJ whole genome shotgun (WGS) entry which is preliminary data.</text>
</comment>
<organism evidence="3 4">
    <name type="scientific">Streptosporangium saharense</name>
    <dbReference type="NCBI Taxonomy" id="1706840"/>
    <lineage>
        <taxon>Bacteria</taxon>
        <taxon>Bacillati</taxon>
        <taxon>Actinomycetota</taxon>
        <taxon>Actinomycetes</taxon>
        <taxon>Streptosporangiales</taxon>
        <taxon>Streptosporangiaceae</taxon>
        <taxon>Streptosporangium</taxon>
    </lineage>
</organism>
<sequence>MIELTGRHAVVAGNAEALGYPIAEALLAEGMTVTVIDDDGDALDAWARRVREDGADGATVHTEVTDFADTAATGEAGRRAIARFGAPRFLAYNAAVFRETPLLDLTEEAFAAECDGILHGAFALSKAVWPAMVEARDGSIAYVSSGSALRGFANEAAYVAGKHGQEGLMKVLALEGKDHNVAVNTITTGAPIDGPLAYTYSDAMRAVMVPPASLAPAFAFLAGIDADFATGHRFDAHQISTAIRTAGTTTREQR</sequence>
<dbReference type="InterPro" id="IPR036291">
    <property type="entry name" value="NAD(P)-bd_dom_sf"/>
</dbReference>
<dbReference type="RefSeq" id="WP_184721217.1">
    <property type="nucleotide sequence ID" value="NZ_JACHJP010000009.1"/>
</dbReference>
<comment type="similarity">
    <text evidence="1">Belongs to the short-chain dehydrogenases/reductases (SDR) family.</text>
</comment>
<evidence type="ECO:0000313" key="3">
    <source>
        <dbReference type="EMBL" id="MBB4919201.1"/>
    </source>
</evidence>
<evidence type="ECO:0000313" key="4">
    <source>
        <dbReference type="Proteomes" id="UP000552644"/>
    </source>
</evidence>
<dbReference type="Gene3D" id="3.40.50.720">
    <property type="entry name" value="NAD(P)-binding Rossmann-like Domain"/>
    <property type="match status" value="1"/>
</dbReference>
<dbReference type="PANTHER" id="PTHR43669:SF3">
    <property type="entry name" value="ALCOHOL DEHYDROGENASE, PUTATIVE (AFU_ORTHOLOGUE AFUA_3G03445)-RELATED"/>
    <property type="match status" value="1"/>
</dbReference>
<dbReference type="SUPFAM" id="SSF51735">
    <property type="entry name" value="NAD(P)-binding Rossmann-fold domains"/>
    <property type="match status" value="1"/>
</dbReference>
<name>A0A7W7VQN3_9ACTN</name>
<dbReference type="PANTHER" id="PTHR43669">
    <property type="entry name" value="5-KETO-D-GLUCONATE 5-REDUCTASE"/>
    <property type="match status" value="1"/>
</dbReference>
<evidence type="ECO:0000256" key="2">
    <source>
        <dbReference type="ARBA" id="ARBA00023002"/>
    </source>
</evidence>
<dbReference type="Pfam" id="PF00106">
    <property type="entry name" value="adh_short"/>
    <property type="match status" value="1"/>
</dbReference>
<evidence type="ECO:0000256" key="1">
    <source>
        <dbReference type="ARBA" id="ARBA00006484"/>
    </source>
</evidence>
<protein>
    <submittedName>
        <fullName evidence="3">NAD(P)-dependent dehydrogenase (Short-subunit alcohol dehydrogenase family)</fullName>
    </submittedName>
</protein>